<feature type="compositionally biased region" description="Basic and acidic residues" evidence="7">
    <location>
        <begin position="207"/>
        <end position="223"/>
    </location>
</feature>
<gene>
    <name evidence="10" type="ORF">SAMN03084138_00153</name>
</gene>
<feature type="transmembrane region" description="Helical" evidence="8">
    <location>
        <begin position="150"/>
        <end position="170"/>
    </location>
</feature>
<evidence type="ECO:0000313" key="10">
    <source>
        <dbReference type="EMBL" id="SFO71384.1"/>
    </source>
</evidence>
<dbReference type="SUPFAM" id="SSF103473">
    <property type="entry name" value="MFS general substrate transporter"/>
    <property type="match status" value="1"/>
</dbReference>
<dbReference type="Gene3D" id="1.20.1250.20">
    <property type="entry name" value="MFS general substrate transporter like domains"/>
    <property type="match status" value="2"/>
</dbReference>
<evidence type="ECO:0000256" key="4">
    <source>
        <dbReference type="ARBA" id="ARBA00022692"/>
    </source>
</evidence>
<dbReference type="InterPro" id="IPR011701">
    <property type="entry name" value="MFS"/>
</dbReference>
<accession>A0A1I5JEX6</accession>
<evidence type="ECO:0000256" key="1">
    <source>
        <dbReference type="ARBA" id="ARBA00004651"/>
    </source>
</evidence>
<feature type="transmembrane region" description="Helical" evidence="8">
    <location>
        <begin position="307"/>
        <end position="333"/>
    </location>
</feature>
<evidence type="ECO:0000256" key="3">
    <source>
        <dbReference type="ARBA" id="ARBA00022475"/>
    </source>
</evidence>
<comment type="subcellular location">
    <subcellularLocation>
        <location evidence="1">Cell membrane</location>
        <topology evidence="1">Multi-pass membrane protein</topology>
    </subcellularLocation>
</comment>
<dbReference type="GeneID" id="35873736"/>
<feature type="transmembrane region" description="Helical" evidence="8">
    <location>
        <begin position="176"/>
        <end position="196"/>
    </location>
</feature>
<feature type="domain" description="Major facilitator superfamily (MFS) profile" evidence="9">
    <location>
        <begin position="21"/>
        <end position="414"/>
    </location>
</feature>
<evidence type="ECO:0000256" key="6">
    <source>
        <dbReference type="ARBA" id="ARBA00023136"/>
    </source>
</evidence>
<keyword evidence="3" id="KW-1003">Cell membrane</keyword>
<dbReference type="InterPro" id="IPR036259">
    <property type="entry name" value="MFS_trans_sf"/>
</dbReference>
<dbReference type="Proteomes" id="UP000182692">
    <property type="component" value="Unassembled WGS sequence"/>
</dbReference>
<dbReference type="AlphaFoldDB" id="A0A1I5JEX6"/>
<proteinExistence type="predicted"/>
<dbReference type="Pfam" id="PF07690">
    <property type="entry name" value="MFS_1"/>
    <property type="match status" value="2"/>
</dbReference>
<dbReference type="PANTHER" id="PTHR23517">
    <property type="entry name" value="RESISTANCE PROTEIN MDTM, PUTATIVE-RELATED-RELATED"/>
    <property type="match status" value="1"/>
</dbReference>
<keyword evidence="2" id="KW-0813">Transport</keyword>
<feature type="transmembrane region" description="Helical" evidence="8">
    <location>
        <begin position="390"/>
        <end position="410"/>
    </location>
</feature>
<dbReference type="STRING" id="1121869.SAMN03084138_00153"/>
<keyword evidence="6 8" id="KW-0472">Membrane</keyword>
<evidence type="ECO:0000256" key="5">
    <source>
        <dbReference type="ARBA" id="ARBA00022989"/>
    </source>
</evidence>
<dbReference type="OrthoDB" id="3285778at2"/>
<dbReference type="PROSITE" id="PS50850">
    <property type="entry name" value="MFS"/>
    <property type="match status" value="1"/>
</dbReference>
<evidence type="ECO:0000256" key="2">
    <source>
        <dbReference type="ARBA" id="ARBA00022448"/>
    </source>
</evidence>
<dbReference type="InterPro" id="IPR020846">
    <property type="entry name" value="MFS_dom"/>
</dbReference>
<evidence type="ECO:0000256" key="8">
    <source>
        <dbReference type="SAM" id="Phobius"/>
    </source>
</evidence>
<evidence type="ECO:0000256" key="7">
    <source>
        <dbReference type="SAM" id="MobiDB-lite"/>
    </source>
</evidence>
<dbReference type="GO" id="GO:0022857">
    <property type="term" value="F:transmembrane transporter activity"/>
    <property type="evidence" value="ECO:0007669"/>
    <property type="project" value="InterPro"/>
</dbReference>
<reference evidence="10 11" key="1">
    <citation type="submission" date="2016-10" db="EMBL/GenBank/DDBJ databases">
        <authorList>
            <person name="de Groot N.N."/>
        </authorList>
    </citation>
    <scope>NUCLEOTIDE SEQUENCE [LARGE SCALE GENOMIC DNA]</scope>
    <source>
        <strain evidence="10 11">DSM 15893</strain>
    </source>
</reference>
<keyword evidence="4 8" id="KW-0812">Transmembrane</keyword>
<dbReference type="InterPro" id="IPR050171">
    <property type="entry name" value="MFS_Transporters"/>
</dbReference>
<dbReference type="RefSeq" id="WP_074924887.1">
    <property type="nucleotide sequence ID" value="NZ_FOWR01000001.1"/>
</dbReference>
<organism evidence="10 11">
    <name type="scientific">Enterovibrio norvegicus DSM 15893</name>
    <dbReference type="NCBI Taxonomy" id="1121869"/>
    <lineage>
        <taxon>Bacteria</taxon>
        <taxon>Pseudomonadati</taxon>
        <taxon>Pseudomonadota</taxon>
        <taxon>Gammaproteobacteria</taxon>
        <taxon>Vibrionales</taxon>
        <taxon>Vibrionaceae</taxon>
        <taxon>Enterovibrio</taxon>
    </lineage>
</organism>
<evidence type="ECO:0000259" key="9">
    <source>
        <dbReference type="PROSITE" id="PS50850"/>
    </source>
</evidence>
<feature type="transmembrane region" description="Helical" evidence="8">
    <location>
        <begin position="235"/>
        <end position="252"/>
    </location>
</feature>
<feature type="transmembrane region" description="Helical" evidence="8">
    <location>
        <begin position="57"/>
        <end position="78"/>
    </location>
</feature>
<evidence type="ECO:0000313" key="11">
    <source>
        <dbReference type="Proteomes" id="UP000182692"/>
    </source>
</evidence>
<feature type="transmembrane region" description="Helical" evidence="8">
    <location>
        <begin position="272"/>
        <end position="295"/>
    </location>
</feature>
<dbReference type="EMBL" id="FOWR01000001">
    <property type="protein sequence ID" value="SFO71384.1"/>
    <property type="molecule type" value="Genomic_DNA"/>
</dbReference>
<name>A0A1I5JEX6_9GAMM</name>
<protein>
    <submittedName>
        <fullName evidence="10">Predicted arabinose efflux permease, MFS family</fullName>
    </submittedName>
</protein>
<feature type="region of interest" description="Disordered" evidence="7">
    <location>
        <begin position="203"/>
        <end position="223"/>
    </location>
</feature>
<feature type="transmembrane region" description="Helical" evidence="8">
    <location>
        <begin position="21"/>
        <end position="45"/>
    </location>
</feature>
<feature type="transmembrane region" description="Helical" evidence="8">
    <location>
        <begin position="360"/>
        <end position="383"/>
    </location>
</feature>
<feature type="transmembrane region" description="Helical" evidence="8">
    <location>
        <begin position="112"/>
        <end position="129"/>
    </location>
</feature>
<keyword evidence="5 8" id="KW-1133">Transmembrane helix</keyword>
<feature type="transmembrane region" description="Helical" evidence="8">
    <location>
        <begin position="85"/>
        <end position="106"/>
    </location>
</feature>
<sequence length="420" mass="45481">MNKNDAGFLRHFQPYLALDRAIWMIAFARFIIAGGTFVLPVYALILTQKLSLSPADAGMMVFIVSIGGMLGSVLGGYLADTFNRLALMAISEAFSAVCVIIAGLFAYDALSIIFIALSSLALGIMRPAMRAAILSLCSTTSESKRYALSLSYLAFNVGHAVGPLIAGFLLLDFYQWLYWGDATTTLIAAYLLASLIKKSTGRKPKADKKTSQESIERSTEHDTQYDARVPDKTQIALFLAVNICVSFCYAQITFTLPLQMAESFADDGARYYGLILMINAFAVLGLTTVLTSLTAKTHPIKNLMLAICGYGAGYVMIGFMPTLLVMGFAILIITASEILEVTNGDAYLCELVPDSHLGRYVSFSVIANNAGIALCPLLMGFAIESIGLSWAWSLVGIVTVFTLLCLGFMLKRAEKIPLQL</sequence>
<dbReference type="PANTHER" id="PTHR23517:SF3">
    <property type="entry name" value="INTEGRAL MEMBRANE TRANSPORT PROTEIN"/>
    <property type="match status" value="1"/>
</dbReference>
<dbReference type="GO" id="GO:0005886">
    <property type="term" value="C:plasma membrane"/>
    <property type="evidence" value="ECO:0007669"/>
    <property type="project" value="UniProtKB-SubCell"/>
</dbReference>